<protein>
    <submittedName>
        <fullName evidence="4">CBS domain-containing protein</fullName>
    </submittedName>
</protein>
<proteinExistence type="predicted"/>
<dbReference type="Gene3D" id="3.10.580.10">
    <property type="entry name" value="CBS-domain"/>
    <property type="match status" value="1"/>
</dbReference>
<dbReference type="EMBL" id="WMEY01000003">
    <property type="protein sequence ID" value="MYL63598.1"/>
    <property type="molecule type" value="Genomic_DNA"/>
</dbReference>
<evidence type="ECO:0000256" key="2">
    <source>
        <dbReference type="PROSITE-ProRule" id="PRU00703"/>
    </source>
</evidence>
<dbReference type="InterPro" id="IPR051257">
    <property type="entry name" value="Diverse_CBS-Domain"/>
</dbReference>
<evidence type="ECO:0000259" key="3">
    <source>
        <dbReference type="PROSITE" id="PS51371"/>
    </source>
</evidence>
<sequence>MAKHMEVPNLYETGIEDLVISAEKVAHVQLTNPLEHAMLILIKSGYSSIPVLDTEYRLKGLISQPLILDSILGIERIEFEKLSELVVQEVMNTDIPCINEKDGFFKGLKLAIDHPFLCVVDDENIFKGILTRRALLKFVNRYLHESSVRQS</sequence>
<dbReference type="SUPFAM" id="SSF54631">
    <property type="entry name" value="CBS-domain pair"/>
    <property type="match status" value="1"/>
</dbReference>
<name>A0A845EYL2_9BACL</name>
<dbReference type="CDD" id="cd04643">
    <property type="entry name" value="CBS_pair_bac"/>
    <property type="match status" value="1"/>
</dbReference>
<dbReference type="InterPro" id="IPR046342">
    <property type="entry name" value="CBS_dom_sf"/>
</dbReference>
<evidence type="ECO:0000256" key="1">
    <source>
        <dbReference type="ARBA" id="ARBA00023122"/>
    </source>
</evidence>
<dbReference type="InterPro" id="IPR000644">
    <property type="entry name" value="CBS_dom"/>
</dbReference>
<dbReference type="InterPro" id="IPR048125">
    <property type="entry name" value="CBS_CbpB"/>
</dbReference>
<dbReference type="PROSITE" id="PS51371">
    <property type="entry name" value="CBS"/>
    <property type="match status" value="1"/>
</dbReference>
<evidence type="ECO:0000313" key="4">
    <source>
        <dbReference type="EMBL" id="MYL63598.1"/>
    </source>
</evidence>
<dbReference type="Proteomes" id="UP000447833">
    <property type="component" value="Unassembled WGS sequence"/>
</dbReference>
<reference evidence="4 5" key="1">
    <citation type="submission" date="2019-11" db="EMBL/GenBank/DDBJ databases">
        <title>Genome sequences of 17 halophilic strains isolated from different environments.</title>
        <authorList>
            <person name="Furrow R.E."/>
        </authorList>
    </citation>
    <scope>NUCLEOTIDE SEQUENCE [LARGE SCALE GENOMIC DNA]</scope>
    <source>
        <strain evidence="4 5">22506_14_FS</strain>
    </source>
</reference>
<dbReference type="NCBIfam" id="NF041630">
    <property type="entry name" value="CBS_CbpB"/>
    <property type="match status" value="1"/>
</dbReference>
<dbReference type="Pfam" id="PF00571">
    <property type="entry name" value="CBS"/>
    <property type="match status" value="2"/>
</dbReference>
<gene>
    <name evidence="4" type="ORF">GLW07_09570</name>
</gene>
<keyword evidence="1 2" id="KW-0129">CBS domain</keyword>
<feature type="domain" description="CBS" evidence="3">
    <location>
        <begin position="20"/>
        <end position="79"/>
    </location>
</feature>
<organism evidence="4 5">
    <name type="scientific">Guptibacillus hwajinpoensis</name>
    <dbReference type="NCBI Taxonomy" id="208199"/>
    <lineage>
        <taxon>Bacteria</taxon>
        <taxon>Bacillati</taxon>
        <taxon>Bacillota</taxon>
        <taxon>Bacilli</taxon>
        <taxon>Bacillales</taxon>
        <taxon>Guptibacillaceae</taxon>
        <taxon>Guptibacillus</taxon>
    </lineage>
</organism>
<dbReference type="RefSeq" id="WP_098443208.1">
    <property type="nucleotide sequence ID" value="NZ_JAIVAE010000002.1"/>
</dbReference>
<dbReference type="AlphaFoldDB" id="A0A845EYL2"/>
<comment type="caution">
    <text evidence="4">The sequence shown here is derived from an EMBL/GenBank/DDBJ whole genome shotgun (WGS) entry which is preliminary data.</text>
</comment>
<dbReference type="PANTHER" id="PTHR43080:SF30">
    <property type="entry name" value="CYCLIC DI-AMP RECEPTOR B"/>
    <property type="match status" value="1"/>
</dbReference>
<accession>A0A845EYL2</accession>
<dbReference type="PANTHER" id="PTHR43080">
    <property type="entry name" value="CBS DOMAIN-CONTAINING PROTEIN CBSX3, MITOCHONDRIAL"/>
    <property type="match status" value="1"/>
</dbReference>
<evidence type="ECO:0000313" key="5">
    <source>
        <dbReference type="Proteomes" id="UP000447833"/>
    </source>
</evidence>